<dbReference type="PANTHER" id="PTHR43143">
    <property type="entry name" value="METALLOPHOSPHOESTERASE, CALCINEURIN SUPERFAMILY"/>
    <property type="match status" value="1"/>
</dbReference>
<gene>
    <name evidence="3" type="ORF">GGD41_002920</name>
</gene>
<evidence type="ECO:0000313" key="3">
    <source>
        <dbReference type="EMBL" id="NYH15692.1"/>
    </source>
</evidence>
<name>A0A7Y9W807_9BURK</name>
<dbReference type="Gene3D" id="3.60.21.10">
    <property type="match status" value="1"/>
</dbReference>
<dbReference type="GO" id="GO:0016787">
    <property type="term" value="F:hydrolase activity"/>
    <property type="evidence" value="ECO:0007669"/>
    <property type="project" value="InterPro"/>
</dbReference>
<dbReference type="InterPro" id="IPR004843">
    <property type="entry name" value="Calcineurin-like_PHP"/>
</dbReference>
<comment type="caution">
    <text evidence="3">The sequence shown here is derived from an EMBL/GenBank/DDBJ whole genome shotgun (WGS) entry which is preliminary data.</text>
</comment>
<feature type="domain" description="Calcineurin-like phosphoesterase" evidence="2">
    <location>
        <begin position="174"/>
        <end position="362"/>
    </location>
</feature>
<feature type="compositionally biased region" description="Basic and acidic residues" evidence="1">
    <location>
        <begin position="1"/>
        <end position="35"/>
    </location>
</feature>
<dbReference type="Pfam" id="PF00149">
    <property type="entry name" value="Metallophos"/>
    <property type="match status" value="1"/>
</dbReference>
<dbReference type="InterPro" id="IPR051918">
    <property type="entry name" value="STPP_CPPED1"/>
</dbReference>
<dbReference type="Proteomes" id="UP000572540">
    <property type="component" value="Unassembled WGS sequence"/>
</dbReference>
<sequence length="489" mass="52710">MPAKRESKKSEPKDSGKKAKRKEPHEGKAAARREVSAATAAPMPVPQPGSADATVALRERALTHPVFAQPQPTADPTVFRVSHPSDDAAYKEIDKLNAEHKLFPLPFPVPRGGVEPQLSLAEVFGDNTGAVDTVTASGQLVFHALGDCGNTTGPATQNEVADKMTADFAEPNAAEIPQFALLLGDVVYSFGESKYYYDQFYEPYRSYPAPILACAGNHDGMVSPEAHAKSLAAFLRNFCAQDFVVTPEAGGLSRTAQIQPGVFFTFEAPFVRVLVIYSNTLEDPGVISDPHIGRSQLDYLDAALKRVKAEKFTGALLIADHHPPYCAGGHGSSTAMLQQIDEICEANGVWPHAFLSGHAHNYQRFTRTRRTDGTQIPYIVCGNGGHGLIKLVPSGTAPIRAPQVLQAASAKSDLVVLENYDDTNYGYLRFVVTASQLRIEYHSASDGLTAKAPNDYVAVDLGERKIAHFVAVDMGRPGAAKAARAMLKR</sequence>
<dbReference type="RefSeq" id="WP_257031723.1">
    <property type="nucleotide sequence ID" value="NZ_JACCAU010000001.1"/>
</dbReference>
<proteinExistence type="predicted"/>
<dbReference type="SUPFAM" id="SSF56300">
    <property type="entry name" value="Metallo-dependent phosphatases"/>
    <property type="match status" value="1"/>
</dbReference>
<dbReference type="AlphaFoldDB" id="A0A7Y9W807"/>
<protein>
    <recommendedName>
        <fullName evidence="2">Calcineurin-like phosphoesterase domain-containing protein</fullName>
    </recommendedName>
</protein>
<dbReference type="PANTHER" id="PTHR43143:SF1">
    <property type="entry name" value="SERINE_THREONINE-PROTEIN PHOSPHATASE CPPED1"/>
    <property type="match status" value="1"/>
</dbReference>
<feature type="region of interest" description="Disordered" evidence="1">
    <location>
        <begin position="1"/>
        <end position="51"/>
    </location>
</feature>
<evidence type="ECO:0000256" key="1">
    <source>
        <dbReference type="SAM" id="MobiDB-lite"/>
    </source>
</evidence>
<dbReference type="EMBL" id="JACCAU010000001">
    <property type="protein sequence ID" value="NYH15692.1"/>
    <property type="molecule type" value="Genomic_DNA"/>
</dbReference>
<organism evidence="3 4">
    <name type="scientific">Paraburkholderia bryophila</name>
    <dbReference type="NCBI Taxonomy" id="420952"/>
    <lineage>
        <taxon>Bacteria</taxon>
        <taxon>Pseudomonadati</taxon>
        <taxon>Pseudomonadota</taxon>
        <taxon>Betaproteobacteria</taxon>
        <taxon>Burkholderiales</taxon>
        <taxon>Burkholderiaceae</taxon>
        <taxon>Paraburkholderia</taxon>
    </lineage>
</organism>
<reference evidence="3 4" key="1">
    <citation type="submission" date="2020-07" db="EMBL/GenBank/DDBJ databases">
        <title>Exploring microbial biodiversity for novel pathways involved in the catabolism of aromatic compounds derived from lignin.</title>
        <authorList>
            <person name="Elkins J."/>
        </authorList>
    </citation>
    <scope>NUCLEOTIDE SEQUENCE [LARGE SCALE GENOMIC DNA]</scope>
    <source>
        <strain evidence="3 4">H2C3B</strain>
    </source>
</reference>
<accession>A0A7Y9W807</accession>
<dbReference type="InterPro" id="IPR029052">
    <property type="entry name" value="Metallo-depent_PP-like"/>
</dbReference>
<evidence type="ECO:0000259" key="2">
    <source>
        <dbReference type="Pfam" id="PF00149"/>
    </source>
</evidence>
<evidence type="ECO:0000313" key="4">
    <source>
        <dbReference type="Proteomes" id="UP000572540"/>
    </source>
</evidence>